<dbReference type="Pfam" id="PF05016">
    <property type="entry name" value="ParE_toxin"/>
    <property type="match status" value="1"/>
</dbReference>
<dbReference type="STRING" id="1640674.SAMN05216323_109511"/>
<evidence type="ECO:0000256" key="1">
    <source>
        <dbReference type="ARBA" id="ARBA00022649"/>
    </source>
</evidence>
<gene>
    <name evidence="2" type="ORF">SAMN05216323_109511</name>
</gene>
<dbReference type="InterPro" id="IPR007712">
    <property type="entry name" value="RelE/ParE_toxin"/>
</dbReference>
<dbReference type="Proteomes" id="UP000199452">
    <property type="component" value="Unassembled WGS sequence"/>
</dbReference>
<proteinExistence type="predicted"/>
<dbReference type="EMBL" id="FMYP01000095">
    <property type="protein sequence ID" value="SDD16951.1"/>
    <property type="molecule type" value="Genomic_DNA"/>
</dbReference>
<dbReference type="InterPro" id="IPR035093">
    <property type="entry name" value="RelE/ParE_toxin_dom_sf"/>
</dbReference>
<evidence type="ECO:0000313" key="3">
    <source>
        <dbReference type="Proteomes" id="UP000199452"/>
    </source>
</evidence>
<accession>A0A1G6SJY4</accession>
<dbReference type="Gene3D" id="3.30.2310.20">
    <property type="entry name" value="RelE-like"/>
    <property type="match status" value="1"/>
</dbReference>
<name>A0A1G6SJY4_9BACT</name>
<dbReference type="AlphaFoldDB" id="A0A1G6SJY4"/>
<protein>
    <submittedName>
        <fullName evidence="2">ParE toxin of type II toxin-antitoxin system, parDE</fullName>
    </submittedName>
</protein>
<sequence>MKILYTEQALISLDESLEFMAQVLKVPYSKLIEIRKQILDAADSLSLHPLKGQKEHSLKHLGLDHRRLVTGHHKIVYRVIGEHIYITDIFDSRQDPEKMKG</sequence>
<dbReference type="OrthoDB" id="5574284at2"/>
<reference evidence="2 3" key="1">
    <citation type="submission" date="2016-09" db="EMBL/GenBank/DDBJ databases">
        <authorList>
            <person name="Capua I."/>
            <person name="De Benedictis P."/>
            <person name="Joannis T."/>
            <person name="Lombin L.H."/>
            <person name="Cattoli G."/>
        </authorList>
    </citation>
    <scope>NUCLEOTIDE SEQUENCE [LARGE SCALE GENOMIC DNA]</scope>
    <source>
        <strain evidence="2 3">A7P-90m</strain>
    </source>
</reference>
<evidence type="ECO:0000313" key="2">
    <source>
        <dbReference type="EMBL" id="SDD16951.1"/>
    </source>
</evidence>
<dbReference type="SUPFAM" id="SSF143011">
    <property type="entry name" value="RelE-like"/>
    <property type="match status" value="1"/>
</dbReference>
<organism evidence="2 3">
    <name type="scientific">Williamwhitmania taraxaci</name>
    <dbReference type="NCBI Taxonomy" id="1640674"/>
    <lineage>
        <taxon>Bacteria</taxon>
        <taxon>Pseudomonadati</taxon>
        <taxon>Bacteroidota</taxon>
        <taxon>Bacteroidia</taxon>
        <taxon>Bacteroidales</taxon>
        <taxon>Williamwhitmaniaceae</taxon>
        <taxon>Williamwhitmania</taxon>
    </lineage>
</organism>
<keyword evidence="3" id="KW-1185">Reference proteome</keyword>
<keyword evidence="1" id="KW-1277">Toxin-antitoxin system</keyword>